<evidence type="ECO:0000313" key="2">
    <source>
        <dbReference type="Proteomes" id="UP000308365"/>
    </source>
</evidence>
<name>A0A4V5PA79_MONMO</name>
<gene>
    <name evidence="1" type="ORF">EI555_003816</name>
</gene>
<dbReference type="AlphaFoldDB" id="A0A4V5PA79"/>
<dbReference type="Proteomes" id="UP000308365">
    <property type="component" value="Unassembled WGS sequence"/>
</dbReference>
<feature type="non-terminal residue" evidence="1">
    <location>
        <position position="1"/>
    </location>
</feature>
<comment type="caution">
    <text evidence="1">The sequence shown here is derived from an EMBL/GenBank/DDBJ whole genome shotgun (WGS) entry which is preliminary data.</text>
</comment>
<sequence>FSITKEQDASRVPEINAFVIPILVYVLSQHFLCDSKWTNVASMVIPSFQNGYAHTLLMEIELSTLIDSYHWLSVIAYCFLDQTLNYYSNLA</sequence>
<reference evidence="2" key="1">
    <citation type="journal article" date="2019" name="IScience">
        <title>Narwhal Genome Reveals Long-Term Low Genetic Diversity despite Current Large Abundance Size.</title>
        <authorList>
            <person name="Westbury M.V."/>
            <person name="Petersen B."/>
            <person name="Garde E."/>
            <person name="Heide-Jorgensen M.P."/>
            <person name="Lorenzen E.D."/>
        </authorList>
    </citation>
    <scope>NUCLEOTIDE SEQUENCE [LARGE SCALE GENOMIC DNA]</scope>
</reference>
<dbReference type="EMBL" id="RWIC01000135">
    <property type="protein sequence ID" value="TKC49040.1"/>
    <property type="molecule type" value="Genomic_DNA"/>
</dbReference>
<evidence type="ECO:0000313" key="1">
    <source>
        <dbReference type="EMBL" id="TKC49040.1"/>
    </source>
</evidence>
<organism evidence="1 2">
    <name type="scientific">Monodon monoceros</name>
    <name type="common">Narwhal</name>
    <name type="synonym">Ceratodon monodon</name>
    <dbReference type="NCBI Taxonomy" id="40151"/>
    <lineage>
        <taxon>Eukaryota</taxon>
        <taxon>Metazoa</taxon>
        <taxon>Chordata</taxon>
        <taxon>Craniata</taxon>
        <taxon>Vertebrata</taxon>
        <taxon>Euteleostomi</taxon>
        <taxon>Mammalia</taxon>
        <taxon>Eutheria</taxon>
        <taxon>Laurasiatheria</taxon>
        <taxon>Artiodactyla</taxon>
        <taxon>Whippomorpha</taxon>
        <taxon>Cetacea</taxon>
        <taxon>Odontoceti</taxon>
        <taxon>Monodontidae</taxon>
        <taxon>Monodon</taxon>
    </lineage>
</organism>
<accession>A0A4V5PA79</accession>
<protein>
    <submittedName>
        <fullName evidence="1">Uncharacterized protein</fullName>
    </submittedName>
</protein>
<proteinExistence type="predicted"/>